<dbReference type="Pfam" id="PF13671">
    <property type="entry name" value="AAA_33"/>
    <property type="match status" value="1"/>
</dbReference>
<evidence type="ECO:0000256" key="1">
    <source>
        <dbReference type="ARBA" id="ARBA00004761"/>
    </source>
</evidence>
<dbReference type="GO" id="GO:0046316">
    <property type="term" value="F:gluconokinase activity"/>
    <property type="evidence" value="ECO:0007669"/>
    <property type="project" value="UniProtKB-EC"/>
</dbReference>
<dbReference type="PANTHER" id="PTHR43442:SF3">
    <property type="entry name" value="GLUCONOKINASE-RELATED"/>
    <property type="match status" value="1"/>
</dbReference>
<dbReference type="Proteomes" id="UP000317893">
    <property type="component" value="Unassembled WGS sequence"/>
</dbReference>
<reference evidence="11 12" key="1">
    <citation type="submission" date="2019-06" db="EMBL/GenBank/DDBJ databases">
        <title>Sequencing the genomes of 1000 actinobacteria strains.</title>
        <authorList>
            <person name="Klenk H.-P."/>
        </authorList>
    </citation>
    <scope>NUCLEOTIDE SEQUENCE [LARGE SCALE GENOMIC DNA]</scope>
    <source>
        <strain evidence="11 12">DSM 18607</strain>
    </source>
</reference>
<evidence type="ECO:0000256" key="3">
    <source>
        <dbReference type="ARBA" id="ARBA00012054"/>
    </source>
</evidence>
<keyword evidence="8" id="KW-0311">Gluconate utilization</keyword>
<organism evidence="11 12">
    <name type="scientific">Lapillicoccus jejuensis</name>
    <dbReference type="NCBI Taxonomy" id="402171"/>
    <lineage>
        <taxon>Bacteria</taxon>
        <taxon>Bacillati</taxon>
        <taxon>Actinomycetota</taxon>
        <taxon>Actinomycetes</taxon>
        <taxon>Micrococcales</taxon>
        <taxon>Intrasporangiaceae</taxon>
        <taxon>Lapillicoccus</taxon>
    </lineage>
</organism>
<evidence type="ECO:0000256" key="2">
    <source>
        <dbReference type="ARBA" id="ARBA00008420"/>
    </source>
</evidence>
<keyword evidence="4 10" id="KW-0808">Transferase</keyword>
<dbReference type="RefSeq" id="WP_425460835.1">
    <property type="nucleotide sequence ID" value="NZ_BAAAPR010000008.1"/>
</dbReference>
<dbReference type="GO" id="GO:0019521">
    <property type="term" value="P:D-gluconate metabolic process"/>
    <property type="evidence" value="ECO:0007669"/>
    <property type="project" value="UniProtKB-KW"/>
</dbReference>
<evidence type="ECO:0000256" key="8">
    <source>
        <dbReference type="ARBA" id="ARBA00023064"/>
    </source>
</evidence>
<gene>
    <name evidence="11" type="ORF">FB458_0803</name>
</gene>
<evidence type="ECO:0000256" key="5">
    <source>
        <dbReference type="ARBA" id="ARBA00022741"/>
    </source>
</evidence>
<evidence type="ECO:0000313" key="12">
    <source>
        <dbReference type="Proteomes" id="UP000317893"/>
    </source>
</evidence>
<evidence type="ECO:0000256" key="9">
    <source>
        <dbReference type="ARBA" id="ARBA00048090"/>
    </source>
</evidence>
<dbReference type="FunFam" id="3.40.50.300:FF:000522">
    <property type="entry name" value="Gluconokinase"/>
    <property type="match status" value="1"/>
</dbReference>
<evidence type="ECO:0000313" key="11">
    <source>
        <dbReference type="EMBL" id="TQJ07735.1"/>
    </source>
</evidence>
<keyword evidence="6 10" id="KW-0418">Kinase</keyword>
<dbReference type="EMBL" id="VFMN01000001">
    <property type="protein sequence ID" value="TQJ07735.1"/>
    <property type="molecule type" value="Genomic_DNA"/>
</dbReference>
<accession>A0A542DXD4</accession>
<comment type="catalytic activity">
    <reaction evidence="9 10">
        <text>D-gluconate + ATP = 6-phospho-D-gluconate + ADP + H(+)</text>
        <dbReference type="Rhea" id="RHEA:19433"/>
        <dbReference type="ChEBI" id="CHEBI:15378"/>
        <dbReference type="ChEBI" id="CHEBI:18391"/>
        <dbReference type="ChEBI" id="CHEBI:30616"/>
        <dbReference type="ChEBI" id="CHEBI:58759"/>
        <dbReference type="ChEBI" id="CHEBI:456216"/>
        <dbReference type="EC" id="2.7.1.12"/>
    </reaction>
</comment>
<comment type="caution">
    <text evidence="11">The sequence shown here is derived from an EMBL/GenBank/DDBJ whole genome shotgun (WGS) entry which is preliminary data.</text>
</comment>
<dbReference type="CDD" id="cd02021">
    <property type="entry name" value="GntK"/>
    <property type="match status" value="1"/>
</dbReference>
<sequence length="174" mass="18908">MDTVVVMGVSGSGKTTVARGLAERMGWQFAEGDDFHPEANVAKMRAGTPLTDEDRWPWLRTVADWIGEQEAADRPAAVTCSALKREYRDLLREGHPSVRFCHVTAPAAKIHDRMEHRPDHYMPASLLTSQLDTLEPLQPDEPGVTVPGDGSPEAVLDAVVLALGLAAPVEHPTP</sequence>
<dbReference type="InterPro" id="IPR027417">
    <property type="entry name" value="P-loop_NTPase"/>
</dbReference>
<dbReference type="InterPro" id="IPR006001">
    <property type="entry name" value="Therm_gnt_kin"/>
</dbReference>
<dbReference type="EC" id="2.7.1.12" evidence="3 10"/>
<dbReference type="GO" id="GO:0005737">
    <property type="term" value="C:cytoplasm"/>
    <property type="evidence" value="ECO:0007669"/>
    <property type="project" value="TreeGrafter"/>
</dbReference>
<keyword evidence="12" id="KW-1185">Reference proteome</keyword>
<dbReference type="AlphaFoldDB" id="A0A542DXD4"/>
<name>A0A542DXD4_9MICO</name>
<comment type="pathway">
    <text evidence="1">Carbohydrate acid metabolism.</text>
</comment>
<dbReference type="GO" id="GO:0005524">
    <property type="term" value="F:ATP binding"/>
    <property type="evidence" value="ECO:0007669"/>
    <property type="project" value="UniProtKB-KW"/>
</dbReference>
<evidence type="ECO:0000256" key="7">
    <source>
        <dbReference type="ARBA" id="ARBA00022840"/>
    </source>
</evidence>
<dbReference type="NCBIfam" id="TIGR01313">
    <property type="entry name" value="therm_gnt_kin"/>
    <property type="match status" value="1"/>
</dbReference>
<dbReference type="Gene3D" id="3.40.50.300">
    <property type="entry name" value="P-loop containing nucleotide triphosphate hydrolases"/>
    <property type="match status" value="1"/>
</dbReference>
<evidence type="ECO:0000256" key="4">
    <source>
        <dbReference type="ARBA" id="ARBA00022679"/>
    </source>
</evidence>
<evidence type="ECO:0000256" key="6">
    <source>
        <dbReference type="ARBA" id="ARBA00022777"/>
    </source>
</evidence>
<proteinExistence type="inferred from homology"/>
<keyword evidence="7 10" id="KW-0067">ATP-binding</keyword>
<evidence type="ECO:0000256" key="10">
    <source>
        <dbReference type="RuleBase" id="RU363066"/>
    </source>
</evidence>
<dbReference type="PANTHER" id="PTHR43442">
    <property type="entry name" value="GLUCONOKINASE-RELATED"/>
    <property type="match status" value="1"/>
</dbReference>
<keyword evidence="5 10" id="KW-0547">Nucleotide-binding</keyword>
<dbReference type="SUPFAM" id="SSF52540">
    <property type="entry name" value="P-loop containing nucleoside triphosphate hydrolases"/>
    <property type="match status" value="1"/>
</dbReference>
<protein>
    <recommendedName>
        <fullName evidence="3 10">Gluconokinase</fullName>
        <ecNumber evidence="3 10">2.7.1.12</ecNumber>
    </recommendedName>
</protein>
<comment type="similarity">
    <text evidence="2 10">Belongs to the gluconokinase GntK/GntV family.</text>
</comment>